<comment type="caution">
    <text evidence="2">The sequence shown here is derived from an EMBL/GenBank/DDBJ whole genome shotgun (WGS) entry which is preliminary data.</text>
</comment>
<evidence type="ECO:0000313" key="2">
    <source>
        <dbReference type="EMBL" id="PPD57812.1"/>
    </source>
</evidence>
<evidence type="ECO:0000256" key="1">
    <source>
        <dbReference type="SAM" id="Phobius"/>
    </source>
</evidence>
<feature type="transmembrane region" description="Helical" evidence="1">
    <location>
        <begin position="12"/>
        <end position="35"/>
    </location>
</feature>
<gene>
    <name evidence="2" type="ORF">JP09_008755</name>
</gene>
<keyword evidence="1" id="KW-0472">Membrane</keyword>
<keyword evidence="3" id="KW-1185">Reference proteome</keyword>
<reference evidence="2 3" key="1">
    <citation type="journal article" date="2017" name="ISME J.">
        <title>Grape pomace compost harbors organohalide-respiring Dehalogenimonas species with novel reductive dehalogenase genes.</title>
        <authorList>
            <person name="Yang Y."/>
            <person name="Higgins S.A."/>
            <person name="Yan J."/>
            <person name="Simsir B."/>
            <person name="Chourey K."/>
            <person name="Iyer R."/>
            <person name="Hettich R.L."/>
            <person name="Baldwin B."/>
            <person name="Ogles D.M."/>
            <person name="Loffler F.E."/>
        </authorList>
    </citation>
    <scope>NUCLEOTIDE SEQUENCE [LARGE SCALE GENOMIC DNA]</scope>
    <source>
        <strain evidence="2 3">GP</strain>
    </source>
</reference>
<sequence length="92" mass="10379">MNQQDPRSRRRVRFSLIVIISQALLIALAVAWGIYLIAISANGGSIISTETNKTILWGEIIATGLIIIFSIVVIVMELNRLFARRRDDRRIS</sequence>
<keyword evidence="1" id="KW-0812">Transmembrane</keyword>
<dbReference type="AlphaFoldDB" id="A0A2P5P688"/>
<accession>A0A2P5P688</accession>
<dbReference type="Proteomes" id="UP000235653">
    <property type="component" value="Unassembled WGS sequence"/>
</dbReference>
<feature type="transmembrane region" description="Helical" evidence="1">
    <location>
        <begin position="55"/>
        <end position="76"/>
    </location>
</feature>
<organism evidence="2 3">
    <name type="scientific">Dehalogenimonas etheniformans</name>
    <dbReference type="NCBI Taxonomy" id="1536648"/>
    <lineage>
        <taxon>Bacteria</taxon>
        <taxon>Bacillati</taxon>
        <taxon>Chloroflexota</taxon>
        <taxon>Dehalococcoidia</taxon>
        <taxon>Dehalococcoidales</taxon>
        <taxon>Dehalococcoidaceae</taxon>
        <taxon>Dehalogenimonas</taxon>
    </lineage>
</organism>
<evidence type="ECO:0000313" key="3">
    <source>
        <dbReference type="Proteomes" id="UP000235653"/>
    </source>
</evidence>
<name>A0A2P5P688_9CHLR</name>
<protein>
    <submittedName>
        <fullName evidence="2">Uncharacterized protein</fullName>
    </submittedName>
</protein>
<keyword evidence="1" id="KW-1133">Transmembrane helix</keyword>
<proteinExistence type="predicted"/>
<dbReference type="EMBL" id="JQAN02000011">
    <property type="protein sequence ID" value="PPD57812.1"/>
    <property type="molecule type" value="Genomic_DNA"/>
</dbReference>